<comment type="caution">
    <text evidence="2">The sequence shown here is derived from an EMBL/GenBank/DDBJ whole genome shotgun (WGS) entry which is preliminary data.</text>
</comment>
<keyword evidence="1" id="KW-0472">Membrane</keyword>
<sequence>MPVAGGKSPNPWGRWALRRGGPSAVVALGSVWVLEPASLVAAVIAAGVALTALLVFVATMPRRRPLAEQWSRRAAGE</sequence>
<gene>
    <name evidence="2" type="ORF">AB0A88_22275</name>
</gene>
<dbReference type="EMBL" id="JBEZAE010000015">
    <property type="protein sequence ID" value="MEU7072851.1"/>
    <property type="molecule type" value="Genomic_DNA"/>
</dbReference>
<keyword evidence="1" id="KW-1133">Transmembrane helix</keyword>
<organism evidence="2 3">
    <name type="scientific">Streptomyces narbonensis</name>
    <dbReference type="NCBI Taxonomy" id="67333"/>
    <lineage>
        <taxon>Bacteria</taxon>
        <taxon>Bacillati</taxon>
        <taxon>Actinomycetota</taxon>
        <taxon>Actinomycetes</taxon>
        <taxon>Kitasatosporales</taxon>
        <taxon>Streptomycetaceae</taxon>
        <taxon>Streptomyces</taxon>
    </lineage>
</organism>
<dbReference type="Proteomes" id="UP001551329">
    <property type="component" value="Unassembled WGS sequence"/>
</dbReference>
<evidence type="ECO:0000313" key="2">
    <source>
        <dbReference type="EMBL" id="MEU7072851.1"/>
    </source>
</evidence>
<protein>
    <submittedName>
        <fullName evidence="2">Uncharacterized protein</fullName>
    </submittedName>
</protein>
<name>A0ABV3CDI7_9ACTN</name>
<proteinExistence type="predicted"/>
<reference evidence="2 3" key="1">
    <citation type="submission" date="2024-06" db="EMBL/GenBank/DDBJ databases">
        <title>The Natural Products Discovery Center: Release of the First 8490 Sequenced Strains for Exploring Actinobacteria Biosynthetic Diversity.</title>
        <authorList>
            <person name="Kalkreuter E."/>
            <person name="Kautsar S.A."/>
            <person name="Yang D."/>
            <person name="Bader C.D."/>
            <person name="Teijaro C.N."/>
            <person name="Fluegel L."/>
            <person name="Davis C.M."/>
            <person name="Simpson J.R."/>
            <person name="Lauterbach L."/>
            <person name="Steele A.D."/>
            <person name="Gui C."/>
            <person name="Meng S."/>
            <person name="Li G."/>
            <person name="Viehrig K."/>
            <person name="Ye F."/>
            <person name="Su P."/>
            <person name="Kiefer A.F."/>
            <person name="Nichols A."/>
            <person name="Cepeda A.J."/>
            <person name="Yan W."/>
            <person name="Fan B."/>
            <person name="Jiang Y."/>
            <person name="Adhikari A."/>
            <person name="Zheng C.-J."/>
            <person name="Schuster L."/>
            <person name="Cowan T.M."/>
            <person name="Smanski M.J."/>
            <person name="Chevrette M.G."/>
            <person name="De Carvalho L.P.S."/>
            <person name="Shen B."/>
        </authorList>
    </citation>
    <scope>NUCLEOTIDE SEQUENCE [LARGE SCALE GENOMIC DNA]</scope>
    <source>
        <strain evidence="2 3">NPDC045974</strain>
    </source>
</reference>
<keyword evidence="1" id="KW-0812">Transmembrane</keyword>
<accession>A0ABV3CDI7</accession>
<dbReference type="RefSeq" id="WP_358476119.1">
    <property type="nucleotide sequence ID" value="NZ_JBEZAE010000015.1"/>
</dbReference>
<keyword evidence="3" id="KW-1185">Reference proteome</keyword>
<evidence type="ECO:0000256" key="1">
    <source>
        <dbReference type="SAM" id="Phobius"/>
    </source>
</evidence>
<feature type="transmembrane region" description="Helical" evidence="1">
    <location>
        <begin position="37"/>
        <end position="58"/>
    </location>
</feature>
<evidence type="ECO:0000313" key="3">
    <source>
        <dbReference type="Proteomes" id="UP001551329"/>
    </source>
</evidence>